<feature type="transmembrane region" description="Helical" evidence="2">
    <location>
        <begin position="64"/>
        <end position="87"/>
    </location>
</feature>
<feature type="region of interest" description="Disordered" evidence="1">
    <location>
        <begin position="90"/>
        <end position="133"/>
    </location>
</feature>
<keyword evidence="2" id="KW-0812">Transmembrane</keyword>
<dbReference type="GeneID" id="28850728"/>
<comment type="caution">
    <text evidence="3">The sequence shown here is derived from an EMBL/GenBank/DDBJ whole genome shotgun (WGS) entry which is preliminary data.</text>
</comment>
<dbReference type="AlphaFoldDB" id="A0A179FM45"/>
<evidence type="ECO:0000256" key="2">
    <source>
        <dbReference type="SAM" id="Phobius"/>
    </source>
</evidence>
<protein>
    <recommendedName>
        <fullName evidence="5">Fucose-specific lectin</fullName>
    </recommendedName>
</protein>
<gene>
    <name evidence="3" type="ORF">VFPPC_07951</name>
</gene>
<accession>A0A179FM45</accession>
<dbReference type="Gene3D" id="2.120.10.70">
    <property type="entry name" value="Fucose-specific lectin"/>
    <property type="match status" value="1"/>
</dbReference>
<name>A0A179FM45_METCM</name>
<dbReference type="OrthoDB" id="4896939at2759"/>
<dbReference type="SUPFAM" id="SSF89372">
    <property type="entry name" value="Fucose-specific lectin"/>
    <property type="match status" value="1"/>
</dbReference>
<organism evidence="3 4">
    <name type="scientific">Pochonia chlamydosporia 170</name>
    <dbReference type="NCBI Taxonomy" id="1380566"/>
    <lineage>
        <taxon>Eukaryota</taxon>
        <taxon>Fungi</taxon>
        <taxon>Dikarya</taxon>
        <taxon>Ascomycota</taxon>
        <taxon>Pezizomycotina</taxon>
        <taxon>Sordariomycetes</taxon>
        <taxon>Hypocreomycetidae</taxon>
        <taxon>Hypocreales</taxon>
        <taxon>Clavicipitaceae</taxon>
        <taxon>Pochonia</taxon>
    </lineage>
</organism>
<evidence type="ECO:0000313" key="3">
    <source>
        <dbReference type="EMBL" id="OAQ66387.1"/>
    </source>
</evidence>
<reference evidence="3 4" key="1">
    <citation type="journal article" date="2016" name="PLoS Pathog.">
        <title>Biosynthesis of antibiotic leucinostatins in bio-control fungus Purpureocillium lilacinum and their inhibition on phytophthora revealed by genome mining.</title>
        <authorList>
            <person name="Wang G."/>
            <person name="Liu Z."/>
            <person name="Lin R."/>
            <person name="Li E."/>
            <person name="Mao Z."/>
            <person name="Ling J."/>
            <person name="Yang Y."/>
            <person name="Yin W.B."/>
            <person name="Xie B."/>
        </authorList>
    </citation>
    <scope>NUCLEOTIDE SEQUENCE [LARGE SCALE GENOMIC DNA]</scope>
    <source>
        <strain evidence="3">170</strain>
    </source>
</reference>
<evidence type="ECO:0000256" key="1">
    <source>
        <dbReference type="SAM" id="MobiDB-lite"/>
    </source>
</evidence>
<keyword evidence="2" id="KW-1133">Transmembrane helix</keyword>
<keyword evidence="4" id="KW-1185">Reference proteome</keyword>
<sequence>MPPIDVPWAAYNENLDMATGSVPLQDLGLPPEYESSPKKGTMDSIHNHYYTQYPQKPWYRRKRFFYPLIGVVLLVVITCATVLGVMLKDKPANDSTEDTKTVISPSSGLLTSSPGSPTTWGKQGSSPTTTKARATATPFTIADNSQLATVFAKNKDARLDRRLMIRQGDTEDLHVTEWVNGTINRYRIKERVASLGAEAKSGTPIALEVDSKGLAHLFFLGKTNIISYMYEKETGKWESGEVANEQGAIRTSSSSSLSTAWHKGRNTPELLVVAYDNPSQKLQLAITDSPTDRASWYLTDVTSVAVEPVAGQSNLPCYSLAGDWYNKATKTDKDGFQYLLIGILQKNEVVPWECAIDFWPPPDVQIQCRQADKAFNNANGNALTLDPPPKELIWLANPEQGKGKDDSTLNYDFILLSIDGSNLVRENWVGAGRQRTASWGFTTKSPIKAMSTTSEGLVFAMLGKEVQIYRKLGDKWDYQKLADAQGVLLK</sequence>
<dbReference type="RefSeq" id="XP_018143474.1">
    <property type="nucleotide sequence ID" value="XM_018286734.1"/>
</dbReference>
<evidence type="ECO:0000313" key="4">
    <source>
        <dbReference type="Proteomes" id="UP000078397"/>
    </source>
</evidence>
<dbReference type="KEGG" id="pchm:VFPPC_07951"/>
<feature type="compositionally biased region" description="Low complexity" evidence="1">
    <location>
        <begin position="104"/>
        <end position="119"/>
    </location>
</feature>
<evidence type="ECO:0008006" key="5">
    <source>
        <dbReference type="Google" id="ProtNLM"/>
    </source>
</evidence>
<proteinExistence type="predicted"/>
<dbReference type="EMBL" id="LSBJ02000004">
    <property type="protein sequence ID" value="OAQ66387.1"/>
    <property type="molecule type" value="Genomic_DNA"/>
</dbReference>
<feature type="compositionally biased region" description="Basic and acidic residues" evidence="1">
    <location>
        <begin position="90"/>
        <end position="100"/>
    </location>
</feature>
<keyword evidence="2" id="KW-0472">Membrane</keyword>
<dbReference type="Proteomes" id="UP000078397">
    <property type="component" value="Unassembled WGS sequence"/>
</dbReference>